<keyword evidence="2" id="KW-1185">Reference proteome</keyword>
<dbReference type="Proteomes" id="UP000278627">
    <property type="component" value="Unassembled WGS sequence"/>
</dbReference>
<dbReference type="WBParaSite" id="BPAG_0001153201-mRNA-1">
    <property type="protein sequence ID" value="BPAG_0001153201-mRNA-1"/>
    <property type="gene ID" value="BPAG_0001153201"/>
</dbReference>
<accession>A0A0N4TS71</accession>
<sequence>MLTTPKNNLKGSTVAKFNGNVIELSSRRPETVAQLYPSVHLFVASLVVLVITPSCHAFVDWRTCPIDCCYCNLRHLRKSVECECTQGDYRLTTLPSGPFRNAPIFVVLLQSAQC</sequence>
<evidence type="ECO:0000313" key="3">
    <source>
        <dbReference type="WBParaSite" id="BPAG_0001153201-mRNA-1"/>
    </source>
</evidence>
<name>A0A0N4TS71_BRUPA</name>
<evidence type="ECO:0000313" key="1">
    <source>
        <dbReference type="EMBL" id="VDN92679.1"/>
    </source>
</evidence>
<reference evidence="3" key="1">
    <citation type="submission" date="2017-02" db="UniProtKB">
        <authorList>
            <consortium name="WormBaseParasite"/>
        </authorList>
    </citation>
    <scope>IDENTIFICATION</scope>
</reference>
<reference evidence="1 2" key="2">
    <citation type="submission" date="2018-11" db="EMBL/GenBank/DDBJ databases">
        <authorList>
            <consortium name="Pathogen Informatics"/>
        </authorList>
    </citation>
    <scope>NUCLEOTIDE SEQUENCE [LARGE SCALE GENOMIC DNA]</scope>
</reference>
<organism evidence="3">
    <name type="scientific">Brugia pahangi</name>
    <name type="common">Filarial nematode worm</name>
    <dbReference type="NCBI Taxonomy" id="6280"/>
    <lineage>
        <taxon>Eukaryota</taxon>
        <taxon>Metazoa</taxon>
        <taxon>Ecdysozoa</taxon>
        <taxon>Nematoda</taxon>
        <taxon>Chromadorea</taxon>
        <taxon>Rhabditida</taxon>
        <taxon>Spirurina</taxon>
        <taxon>Spiruromorpha</taxon>
        <taxon>Filarioidea</taxon>
        <taxon>Onchocercidae</taxon>
        <taxon>Brugia</taxon>
    </lineage>
</organism>
<gene>
    <name evidence="1" type="ORF">BPAG_LOCUS11494</name>
</gene>
<protein>
    <submittedName>
        <fullName evidence="3">Phlebovirus glycoprotein G2 fusion domain-containing protein</fullName>
    </submittedName>
</protein>
<dbReference type="AlphaFoldDB" id="A0A0N4TS71"/>
<evidence type="ECO:0000313" key="2">
    <source>
        <dbReference type="Proteomes" id="UP000278627"/>
    </source>
</evidence>
<proteinExistence type="predicted"/>
<dbReference type="EMBL" id="UZAD01013233">
    <property type="protein sequence ID" value="VDN92679.1"/>
    <property type="molecule type" value="Genomic_DNA"/>
</dbReference>